<dbReference type="RefSeq" id="WP_407329011.1">
    <property type="nucleotide sequence ID" value="NZ_CP136865.1"/>
</dbReference>
<dbReference type="InterPro" id="IPR025859">
    <property type="entry name" value="AurF/CmlI"/>
</dbReference>
<accession>A0ABZ0IFH1</accession>
<gene>
    <name evidence="2" type="ORF">R0137_04890</name>
</gene>
<feature type="compositionally biased region" description="Low complexity" evidence="1">
    <location>
        <begin position="395"/>
        <end position="404"/>
    </location>
</feature>
<organism evidence="2 3">
    <name type="scientific">Congregibacter brevis</name>
    <dbReference type="NCBI Taxonomy" id="3081201"/>
    <lineage>
        <taxon>Bacteria</taxon>
        <taxon>Pseudomonadati</taxon>
        <taxon>Pseudomonadota</taxon>
        <taxon>Gammaproteobacteria</taxon>
        <taxon>Cellvibrionales</taxon>
        <taxon>Halieaceae</taxon>
        <taxon>Congregibacter</taxon>
    </lineage>
</organism>
<dbReference type="Gene3D" id="1.10.620.20">
    <property type="entry name" value="Ribonucleotide Reductase, subunit A"/>
    <property type="match status" value="1"/>
</dbReference>
<proteinExistence type="predicted"/>
<evidence type="ECO:0000313" key="2">
    <source>
        <dbReference type="EMBL" id="WOJ97915.1"/>
    </source>
</evidence>
<sequence>MKIQWEDQAPRKIQQYPGADYPRENPDLEDLLTNEQVDHIAEIFQTPLTGSYNWDYTVQDDRIKKLYDLGKQLNWDPEMDIDWDRPWPEEVQSPELMNLHDYEPYLAMDEKTREEFWLHMNAWSLSQFLHGEQGALLVASQLCSCAPTLSAKLYAGSQTFDEARHVEVFNKYLQKRIGVMYPINTHLKSIIDKILVDPRWDLKFIGMQIVIEGLALSAFNTTRETTPDPVLKDVVYLVTRDEARHVTFGVNYLEEHVKTLTQEEIEERAQFAYEACVVSRERLVATDVFRHFGWDVEEARKKVLDGFIMSTFRNLLFQRVIPNLNRIGLLTDKIRPKFEALGILEFENLATDGDINWSALERPLDTEEAQSHEQSMLAAFHEKLEAEAEAEADAEQPAQQVAEAGSNPQAGGCC</sequence>
<protein>
    <submittedName>
        <fullName evidence="2">Ferritin-like domain-containing protein</fullName>
    </submittedName>
</protein>
<dbReference type="Pfam" id="PF11583">
    <property type="entry name" value="AurF"/>
    <property type="match status" value="1"/>
</dbReference>
<evidence type="ECO:0000256" key="1">
    <source>
        <dbReference type="SAM" id="MobiDB-lite"/>
    </source>
</evidence>
<dbReference type="InterPro" id="IPR009078">
    <property type="entry name" value="Ferritin-like_SF"/>
</dbReference>
<evidence type="ECO:0000313" key="3">
    <source>
        <dbReference type="Proteomes" id="UP001626549"/>
    </source>
</evidence>
<dbReference type="InterPro" id="IPR012348">
    <property type="entry name" value="RNR-like"/>
</dbReference>
<keyword evidence="3" id="KW-1185">Reference proteome</keyword>
<feature type="region of interest" description="Disordered" evidence="1">
    <location>
        <begin position="386"/>
        <end position="414"/>
    </location>
</feature>
<dbReference type="SUPFAM" id="SSF47240">
    <property type="entry name" value="Ferritin-like"/>
    <property type="match status" value="1"/>
</dbReference>
<name>A0ABZ0IFH1_9GAMM</name>
<reference evidence="2 3" key="1">
    <citation type="submission" date="2023-10" db="EMBL/GenBank/DDBJ databases">
        <title>Two novel species belonging to the OM43/NOR5 clade.</title>
        <authorList>
            <person name="Park M."/>
        </authorList>
    </citation>
    <scope>NUCLEOTIDE SEQUENCE [LARGE SCALE GENOMIC DNA]</scope>
    <source>
        <strain evidence="2 3">IMCC45268</strain>
    </source>
</reference>
<dbReference type="EMBL" id="CP136865">
    <property type="protein sequence ID" value="WOJ97915.1"/>
    <property type="molecule type" value="Genomic_DNA"/>
</dbReference>
<dbReference type="Proteomes" id="UP001626549">
    <property type="component" value="Chromosome"/>
</dbReference>
<dbReference type="CDD" id="cd00657">
    <property type="entry name" value="Ferritin_like"/>
    <property type="match status" value="1"/>
</dbReference>